<evidence type="ECO:0000256" key="1">
    <source>
        <dbReference type="ARBA" id="ARBA00023015"/>
    </source>
</evidence>
<dbReference type="PROSITE" id="PS50985">
    <property type="entry name" value="GRAS"/>
    <property type="match status" value="1"/>
</dbReference>
<dbReference type="AlphaFoldDB" id="A0A5B6ZII5"/>
<feature type="region of interest" description="Leucine repeat II (LRII)" evidence="3">
    <location>
        <begin position="532"/>
        <end position="564"/>
    </location>
</feature>
<dbReference type="InterPro" id="IPR005202">
    <property type="entry name" value="TF_GRAS"/>
</dbReference>
<feature type="compositionally biased region" description="Basic and acidic residues" evidence="4">
    <location>
        <begin position="291"/>
        <end position="302"/>
    </location>
</feature>
<feature type="region of interest" description="Disordered" evidence="4">
    <location>
        <begin position="341"/>
        <end position="369"/>
    </location>
</feature>
<feature type="region of interest" description="VHIID" evidence="3">
    <location>
        <begin position="451"/>
        <end position="516"/>
    </location>
</feature>
<sequence>MVMDRQIREYYGSINGIKFDDETLSILLENLNGFKSNDTFIDLPPLPLDPSPDKIVPTSSVNLERDSHEDCDFSDVVLKYISQMLMEEDMEEKACMFQESAALQAAEKSFYDVLGEKYPPSPGHRPTSYTDQNIESPDEYYAGNYSSCNTSSTTSSGGAVGPGWNCDLSDYESPHIQSVPVDLALRSTSQSSFSSSSGTANVIDGLVDSPVSTPRVPGIFSDSQSVMQFKRGVEEASKFLPIGNALFIDLENNGLLVNKPKGEAKSVVVKVEKNYESDYSPDGSRGKKNPHPKDLDLEERRSNKQSAVSTETTVSSEMFDMVLLCNGGRGDSALREALQNGASKNMQQNNQSKGPNGSKARGKKQRGKKKVVDLRTLLTLCAQAVAADDRRIANELLKQIRQHSSPTGDGMQRMAHYFADGLEARMAGFGTQIHRALITWPTSAATILKAYHLFLAACPFKKLSNFFSNKTIMHVAEKATRLHIIDFGILYGFQWPCLIQRLSSRPGGPPKLRITGIDLPHPGFRPAERVEETGRRLANYAETFNVPFEFNAIAQKWETIQLDDLKINRDEVLVVNCQYRFRNLLDETVVVVESPRDVVFNLIRKMNPDVFIQGIVNGAYNAPFFLTRFREALFHYSSLFDMLETNVPREIHERTLIEKEIFGREAMNVIACEGAERMERPETYKQWQVRNLRAGFRQLPLNQEIMQMAKDRVKSCYHKDFVIDEDGHWMLQGWKGRIIYALSSWKPAY</sequence>
<evidence type="ECO:0000256" key="2">
    <source>
        <dbReference type="ARBA" id="ARBA00023163"/>
    </source>
</evidence>
<feature type="short sequence motif" description="VHIID" evidence="3">
    <location>
        <begin position="482"/>
        <end position="486"/>
    </location>
</feature>
<dbReference type="EMBL" id="GHES01012899">
    <property type="protein sequence ID" value="MPA43458.1"/>
    <property type="molecule type" value="Transcribed_RNA"/>
</dbReference>
<gene>
    <name evidence="5" type="ORF">Din_012899</name>
</gene>
<name>A0A5B6ZII5_DAVIN</name>
<evidence type="ECO:0000256" key="4">
    <source>
        <dbReference type="SAM" id="MobiDB-lite"/>
    </source>
</evidence>
<comment type="caution">
    <text evidence="3">Lacks conserved residue(s) required for the propagation of feature annotation.</text>
</comment>
<feature type="region of interest" description="Disordered" evidence="4">
    <location>
        <begin position="276"/>
        <end position="313"/>
    </location>
</feature>
<dbReference type="Pfam" id="PF03514">
    <property type="entry name" value="GRAS"/>
    <property type="match status" value="1"/>
</dbReference>
<comment type="similarity">
    <text evidence="3">Belongs to the GRAS family.</text>
</comment>
<feature type="region of interest" description="Leucine repeat I (LRI)" evidence="3">
    <location>
        <begin position="372"/>
        <end position="432"/>
    </location>
</feature>
<feature type="compositionally biased region" description="Basic residues" evidence="4">
    <location>
        <begin position="360"/>
        <end position="369"/>
    </location>
</feature>
<proteinExistence type="inferred from homology"/>
<organism evidence="5">
    <name type="scientific">Davidia involucrata</name>
    <name type="common">Dove tree</name>
    <dbReference type="NCBI Taxonomy" id="16924"/>
    <lineage>
        <taxon>Eukaryota</taxon>
        <taxon>Viridiplantae</taxon>
        <taxon>Streptophyta</taxon>
        <taxon>Embryophyta</taxon>
        <taxon>Tracheophyta</taxon>
        <taxon>Spermatophyta</taxon>
        <taxon>Magnoliopsida</taxon>
        <taxon>eudicotyledons</taxon>
        <taxon>Gunneridae</taxon>
        <taxon>Pentapetalae</taxon>
        <taxon>asterids</taxon>
        <taxon>Cornales</taxon>
        <taxon>Nyssaceae</taxon>
        <taxon>Davidia</taxon>
    </lineage>
</organism>
<keyword evidence="2" id="KW-0804">Transcription</keyword>
<accession>A0A5B6ZII5</accession>
<evidence type="ECO:0000256" key="3">
    <source>
        <dbReference type="PROSITE-ProRule" id="PRU01191"/>
    </source>
</evidence>
<dbReference type="PANTHER" id="PTHR31636">
    <property type="entry name" value="OSJNBA0084A10.13 PROTEIN-RELATED"/>
    <property type="match status" value="1"/>
</dbReference>
<feature type="region of interest" description="SAW" evidence="3">
    <location>
        <begin position="671"/>
        <end position="746"/>
    </location>
</feature>
<reference evidence="5" key="1">
    <citation type="submission" date="2019-08" db="EMBL/GenBank/DDBJ databases">
        <title>Reference gene set and small RNA set construction with multiple tissues from Davidia involucrata Baill.</title>
        <authorList>
            <person name="Yang H."/>
            <person name="Zhou C."/>
            <person name="Li G."/>
            <person name="Wang J."/>
            <person name="Gao P."/>
            <person name="Wang M."/>
            <person name="Wang R."/>
            <person name="Zhao Y."/>
        </authorList>
    </citation>
    <scope>NUCLEOTIDE SEQUENCE</scope>
    <source>
        <tissue evidence="5">Mixed with DoveR01_LX</tissue>
    </source>
</reference>
<evidence type="ECO:0000313" key="5">
    <source>
        <dbReference type="EMBL" id="MPA43458.1"/>
    </source>
</evidence>
<feature type="compositionally biased region" description="Polar residues" evidence="4">
    <location>
        <begin position="341"/>
        <end position="355"/>
    </location>
</feature>
<protein>
    <submittedName>
        <fullName evidence="5">Uncharacterized protein</fullName>
    </submittedName>
</protein>
<keyword evidence="1" id="KW-0805">Transcription regulation</keyword>